<dbReference type="AlphaFoldDB" id="A0A1A8XH66"/>
<accession>A0A1A8XH66</accession>
<keyword evidence="1" id="KW-0812">Transmembrane</keyword>
<reference evidence="3" key="1">
    <citation type="submission" date="2016-06" db="EMBL/GenBank/DDBJ databases">
        <authorList>
            <person name="McIlroy S.J."/>
            <person name="Karst S.M."/>
            <person name="Albertsen M."/>
        </authorList>
    </citation>
    <scope>NUCLEOTIDE SEQUENCE [LARGE SCALE GENOMIC DNA]</scope>
</reference>
<gene>
    <name evidence="2" type="ORF">ACCAA_130023</name>
</gene>
<proteinExistence type="predicted"/>
<organism evidence="2 3">
    <name type="scientific">Candidatus Accumulibacter aalborgensis</name>
    <dbReference type="NCBI Taxonomy" id="1860102"/>
    <lineage>
        <taxon>Bacteria</taxon>
        <taxon>Pseudomonadati</taxon>
        <taxon>Pseudomonadota</taxon>
        <taxon>Betaproteobacteria</taxon>
        <taxon>Candidatus Accumulibacter</taxon>
    </lineage>
</organism>
<keyword evidence="1" id="KW-0472">Membrane</keyword>
<evidence type="ECO:0000313" key="2">
    <source>
        <dbReference type="EMBL" id="SBT04036.1"/>
    </source>
</evidence>
<name>A0A1A8XH66_9PROT</name>
<evidence type="ECO:0000256" key="1">
    <source>
        <dbReference type="SAM" id="Phobius"/>
    </source>
</evidence>
<evidence type="ECO:0000313" key="3">
    <source>
        <dbReference type="Proteomes" id="UP000199169"/>
    </source>
</evidence>
<keyword evidence="3" id="KW-1185">Reference proteome</keyword>
<protein>
    <submittedName>
        <fullName evidence="2">Uncharacterized protein</fullName>
    </submittedName>
</protein>
<sequence length="100" mass="11187">MTLAGTVTAGGFAGLKTHAFRVLAISNIELLALLVTVGARTRKRFLSRFRFGLCESLQERRRGHGRCPSCNRCTDPRFLPCVLPSKARLKYRTMTLSCTR</sequence>
<dbReference type="EMBL" id="FLQX01000035">
    <property type="protein sequence ID" value="SBT04036.1"/>
    <property type="molecule type" value="Genomic_DNA"/>
</dbReference>
<keyword evidence="1" id="KW-1133">Transmembrane helix</keyword>
<dbReference type="STRING" id="1860102.ACCAA_130023"/>
<dbReference type="Proteomes" id="UP000199169">
    <property type="component" value="Unassembled WGS sequence"/>
</dbReference>
<feature type="transmembrane region" description="Helical" evidence="1">
    <location>
        <begin position="20"/>
        <end position="39"/>
    </location>
</feature>